<sequence>MNFLLISLLLISILGVSPSKIARCGHSLSQCRKNCENQILKNCRHINSRHCTFKYREKCRRRCTGGARC</sequence>
<dbReference type="EMBL" id="CATQJL010000223">
    <property type="protein sequence ID" value="CAJ0599318.1"/>
    <property type="molecule type" value="Genomic_DNA"/>
</dbReference>
<keyword evidence="2" id="KW-1185">Reference proteome</keyword>
<dbReference type="AlphaFoldDB" id="A0AA36GWE5"/>
<comment type="caution">
    <text evidence="1">The sequence shown here is derived from an EMBL/GenBank/DDBJ whole genome shotgun (WGS) entry which is preliminary data.</text>
</comment>
<evidence type="ECO:0000313" key="1">
    <source>
        <dbReference type="EMBL" id="CAJ0599318.1"/>
    </source>
</evidence>
<gene>
    <name evidence="1" type="ORF">CYNAS_LOCUS11301</name>
</gene>
<proteinExistence type="predicted"/>
<accession>A0AA36GWE5</accession>
<name>A0AA36GWE5_CYLNA</name>
<reference evidence="1" key="1">
    <citation type="submission" date="2023-07" db="EMBL/GenBank/DDBJ databases">
        <authorList>
            <consortium name="CYATHOMIX"/>
        </authorList>
    </citation>
    <scope>NUCLEOTIDE SEQUENCE</scope>
    <source>
        <strain evidence="1">N/A</strain>
    </source>
</reference>
<evidence type="ECO:0000313" key="2">
    <source>
        <dbReference type="Proteomes" id="UP001176961"/>
    </source>
</evidence>
<organism evidence="1 2">
    <name type="scientific">Cylicocyclus nassatus</name>
    <name type="common">Nematode worm</name>
    <dbReference type="NCBI Taxonomy" id="53992"/>
    <lineage>
        <taxon>Eukaryota</taxon>
        <taxon>Metazoa</taxon>
        <taxon>Ecdysozoa</taxon>
        <taxon>Nematoda</taxon>
        <taxon>Chromadorea</taxon>
        <taxon>Rhabditida</taxon>
        <taxon>Rhabditina</taxon>
        <taxon>Rhabditomorpha</taxon>
        <taxon>Strongyloidea</taxon>
        <taxon>Strongylidae</taxon>
        <taxon>Cylicocyclus</taxon>
    </lineage>
</organism>
<protein>
    <submittedName>
        <fullName evidence="1">Uncharacterized protein</fullName>
    </submittedName>
</protein>
<dbReference type="Proteomes" id="UP001176961">
    <property type="component" value="Unassembled WGS sequence"/>
</dbReference>